<keyword evidence="8" id="KW-0040">ANK repeat</keyword>
<dbReference type="GO" id="GO:0006368">
    <property type="term" value="P:transcription elongation by RNA polymerase II"/>
    <property type="evidence" value="ECO:0007669"/>
    <property type="project" value="TreeGrafter"/>
</dbReference>
<dbReference type="PANTHER" id="PTHR16062">
    <property type="entry name" value="SWI/SNF-RELATED"/>
    <property type="match status" value="1"/>
</dbReference>
<evidence type="ECO:0000256" key="10">
    <source>
        <dbReference type="SAM" id="MobiDB-lite"/>
    </source>
</evidence>
<keyword evidence="7" id="KW-0539">Nucleus</keyword>
<evidence type="ECO:0000256" key="5">
    <source>
        <dbReference type="ARBA" id="ARBA00023117"/>
    </source>
</evidence>
<dbReference type="PRINTS" id="PR00503">
    <property type="entry name" value="BROMODOMAIN"/>
</dbReference>
<sequence>MSSKRKRPIARDASPAASLKLTPSRIILTGSTPRTGTPEPVARNKRAKTSDVSIVLRTLSSDETDNRKHNGQDIQEICRRLFNSIRNYRDDSGRLLAEPYLTLPPRTQFPDYDEVIAKPIALNAIQARIDHGKYRHLDLFRADVELVFENAKTYNQPKSRIYKDAVFLQQRFKHELESMSRKSTEDMSDINKADLKENARKPKSVKDAATMNDMEKLLGAIEANDVPALKSLLTKVDLNTLAETVLFGTRFTWAPLHAAAYFGNADIVEMLIAHGADVELSDTWYHSKPLGWAAYSGNIDTCKMLIEKYHADRSFKNIGGQTAFDMISDPEDPRWEVIFNQEIDVKSATGGKKLKDGSENHLDFRGSDNGASLKNSRKSASQASIVPVVKLVLHSDPSDENISPADSPKVKIKIPAARSPAPTPPVAKMGDADPVTRTQPMEPKPQPASQAWESHNTPPVLADTFIDIEDVSADEDESVDADIIEDAVGQNTNTSASAQSITGSAPPAGLMQPPLGPASAPALSDLPPLLPPKPPPSPSFVNSLGLVSNDDHIRLILPVPTSTTNHSLTIPTRVKSLNLRLLLVPMPLQYSISGVQTVRPGDPTMRRKELSFKTAGKTVWDCLVAVEDGVNVFEFLIVGSMPGQPGIGIVEQRVFLFMNRV</sequence>
<evidence type="ECO:0000256" key="3">
    <source>
        <dbReference type="ARBA" id="ARBA00022853"/>
    </source>
</evidence>
<gene>
    <name evidence="12" type="ORF">PhCBS80983_g02638</name>
</gene>
<evidence type="ECO:0000259" key="11">
    <source>
        <dbReference type="PROSITE" id="PS50014"/>
    </source>
</evidence>
<accession>A0A507E790</accession>
<dbReference type="InterPro" id="IPR037382">
    <property type="entry name" value="Rsc/polybromo"/>
</dbReference>
<dbReference type="GO" id="GO:0016586">
    <property type="term" value="C:RSC-type complex"/>
    <property type="evidence" value="ECO:0007669"/>
    <property type="project" value="InterPro"/>
</dbReference>
<protein>
    <recommendedName>
        <fullName evidence="11">Bromo domain-containing protein</fullName>
    </recommendedName>
</protein>
<comment type="caution">
    <text evidence="12">The sequence shown here is derived from an EMBL/GenBank/DDBJ whole genome shotgun (WGS) entry which is preliminary data.</text>
</comment>
<dbReference type="SUPFAM" id="SSF48403">
    <property type="entry name" value="Ankyrin repeat"/>
    <property type="match status" value="1"/>
</dbReference>
<dbReference type="PANTHER" id="PTHR16062:SF19">
    <property type="entry name" value="PROTEIN POLYBROMO-1"/>
    <property type="match status" value="1"/>
</dbReference>
<keyword evidence="6" id="KW-0804">Transcription</keyword>
<evidence type="ECO:0000256" key="1">
    <source>
        <dbReference type="ARBA" id="ARBA00004123"/>
    </source>
</evidence>
<proteinExistence type="predicted"/>
<feature type="region of interest" description="Disordered" evidence="10">
    <location>
        <begin position="28"/>
        <end position="47"/>
    </location>
</feature>
<dbReference type="Gene3D" id="1.20.920.10">
    <property type="entry name" value="Bromodomain-like"/>
    <property type="match status" value="1"/>
</dbReference>
<comment type="subcellular location">
    <subcellularLocation>
        <location evidence="1">Nucleus</location>
    </subcellularLocation>
</comment>
<evidence type="ECO:0000256" key="7">
    <source>
        <dbReference type="ARBA" id="ARBA00023242"/>
    </source>
</evidence>
<feature type="repeat" description="ANK" evidence="8">
    <location>
        <begin position="251"/>
        <end position="283"/>
    </location>
</feature>
<dbReference type="AlphaFoldDB" id="A0A507E790"/>
<organism evidence="12 13">
    <name type="scientific">Powellomyces hirtus</name>
    <dbReference type="NCBI Taxonomy" id="109895"/>
    <lineage>
        <taxon>Eukaryota</taxon>
        <taxon>Fungi</taxon>
        <taxon>Fungi incertae sedis</taxon>
        <taxon>Chytridiomycota</taxon>
        <taxon>Chytridiomycota incertae sedis</taxon>
        <taxon>Chytridiomycetes</taxon>
        <taxon>Spizellomycetales</taxon>
        <taxon>Powellomycetaceae</taxon>
        <taxon>Powellomyces</taxon>
    </lineage>
</organism>
<dbReference type="PROSITE" id="PS50014">
    <property type="entry name" value="BROMODOMAIN_2"/>
    <property type="match status" value="1"/>
</dbReference>
<dbReference type="GO" id="GO:0006338">
    <property type="term" value="P:chromatin remodeling"/>
    <property type="evidence" value="ECO:0007669"/>
    <property type="project" value="InterPro"/>
</dbReference>
<feature type="region of interest" description="Disordered" evidence="10">
    <location>
        <begin position="350"/>
        <end position="379"/>
    </location>
</feature>
<feature type="compositionally biased region" description="Polar residues" evidence="10">
    <location>
        <begin position="369"/>
        <end position="379"/>
    </location>
</feature>
<dbReference type="Pfam" id="PF00439">
    <property type="entry name" value="Bromodomain"/>
    <property type="match status" value="1"/>
</dbReference>
<evidence type="ECO:0000313" key="12">
    <source>
        <dbReference type="EMBL" id="TPX59165.1"/>
    </source>
</evidence>
<evidence type="ECO:0000256" key="8">
    <source>
        <dbReference type="PROSITE-ProRule" id="PRU00023"/>
    </source>
</evidence>
<feature type="compositionally biased region" description="Basic and acidic residues" evidence="10">
    <location>
        <begin position="353"/>
        <end position="366"/>
    </location>
</feature>
<feature type="compositionally biased region" description="Pro residues" evidence="10">
    <location>
        <begin position="528"/>
        <end position="537"/>
    </location>
</feature>
<evidence type="ECO:0000256" key="4">
    <source>
        <dbReference type="ARBA" id="ARBA00023015"/>
    </source>
</evidence>
<dbReference type="STRING" id="109895.A0A507E790"/>
<dbReference type="InterPro" id="IPR036427">
    <property type="entry name" value="Bromodomain-like_sf"/>
</dbReference>
<dbReference type="SMART" id="SM00297">
    <property type="entry name" value="BROMO"/>
    <property type="match status" value="1"/>
</dbReference>
<evidence type="ECO:0000256" key="9">
    <source>
        <dbReference type="PROSITE-ProRule" id="PRU00035"/>
    </source>
</evidence>
<name>A0A507E790_9FUNG</name>
<dbReference type="InterPro" id="IPR001487">
    <property type="entry name" value="Bromodomain"/>
</dbReference>
<dbReference type="Proteomes" id="UP000318582">
    <property type="component" value="Unassembled WGS sequence"/>
</dbReference>
<feature type="region of interest" description="Disordered" evidence="10">
    <location>
        <begin position="1"/>
        <end position="23"/>
    </location>
</feature>
<feature type="region of interest" description="Disordered" evidence="10">
    <location>
        <begin position="416"/>
        <end position="455"/>
    </location>
</feature>
<dbReference type="PROSITE" id="PS50088">
    <property type="entry name" value="ANK_REPEAT"/>
    <property type="match status" value="1"/>
</dbReference>
<dbReference type="Pfam" id="PF12796">
    <property type="entry name" value="Ank_2"/>
    <property type="match status" value="1"/>
</dbReference>
<dbReference type="InterPro" id="IPR002110">
    <property type="entry name" value="Ankyrin_rpt"/>
</dbReference>
<dbReference type="SMART" id="SM00248">
    <property type="entry name" value="ANK"/>
    <property type="match status" value="2"/>
</dbReference>
<dbReference type="Gene3D" id="1.25.40.20">
    <property type="entry name" value="Ankyrin repeat-containing domain"/>
    <property type="match status" value="1"/>
</dbReference>
<dbReference type="EMBL" id="QEAQ01000028">
    <property type="protein sequence ID" value="TPX59165.1"/>
    <property type="molecule type" value="Genomic_DNA"/>
</dbReference>
<dbReference type="SUPFAM" id="SSF47370">
    <property type="entry name" value="Bromodomain"/>
    <property type="match status" value="1"/>
</dbReference>
<evidence type="ECO:0000256" key="6">
    <source>
        <dbReference type="ARBA" id="ARBA00023163"/>
    </source>
</evidence>
<keyword evidence="4" id="KW-0805">Transcription regulation</keyword>
<keyword evidence="2" id="KW-0677">Repeat</keyword>
<feature type="compositionally biased region" description="Polar residues" evidence="10">
    <location>
        <begin position="490"/>
        <end position="503"/>
    </location>
</feature>
<reference evidence="12 13" key="1">
    <citation type="journal article" date="2019" name="Sci. Rep.">
        <title>Comparative genomics of chytrid fungi reveal insights into the obligate biotrophic and pathogenic lifestyle of Synchytrium endobioticum.</title>
        <authorList>
            <person name="van de Vossenberg B.T.L.H."/>
            <person name="Warris S."/>
            <person name="Nguyen H.D.T."/>
            <person name="van Gent-Pelzer M.P.E."/>
            <person name="Joly D.L."/>
            <person name="van de Geest H.C."/>
            <person name="Bonants P.J.M."/>
            <person name="Smith D.S."/>
            <person name="Levesque C.A."/>
            <person name="van der Lee T.A.J."/>
        </authorList>
    </citation>
    <scope>NUCLEOTIDE SEQUENCE [LARGE SCALE GENOMIC DNA]</scope>
    <source>
        <strain evidence="12 13">CBS 809.83</strain>
    </source>
</reference>
<keyword evidence="5 9" id="KW-0103">Bromodomain</keyword>
<keyword evidence="3" id="KW-0156">Chromatin regulator</keyword>
<feature type="domain" description="Bromo" evidence="11">
    <location>
        <begin position="92"/>
        <end position="162"/>
    </location>
</feature>
<feature type="compositionally biased region" description="Low complexity" evidence="10">
    <location>
        <begin position="517"/>
        <end position="527"/>
    </location>
</feature>
<feature type="region of interest" description="Disordered" evidence="10">
    <location>
        <begin position="490"/>
        <end position="537"/>
    </location>
</feature>
<evidence type="ECO:0000313" key="13">
    <source>
        <dbReference type="Proteomes" id="UP000318582"/>
    </source>
</evidence>
<dbReference type="InterPro" id="IPR036770">
    <property type="entry name" value="Ankyrin_rpt-contain_sf"/>
</dbReference>
<keyword evidence="13" id="KW-1185">Reference proteome</keyword>
<dbReference type="PROSITE" id="PS50297">
    <property type="entry name" value="ANK_REP_REGION"/>
    <property type="match status" value="1"/>
</dbReference>
<dbReference type="GO" id="GO:0003682">
    <property type="term" value="F:chromatin binding"/>
    <property type="evidence" value="ECO:0007669"/>
    <property type="project" value="TreeGrafter"/>
</dbReference>
<evidence type="ECO:0000256" key="2">
    <source>
        <dbReference type="ARBA" id="ARBA00022737"/>
    </source>
</evidence>